<dbReference type="GO" id="GO:0034992">
    <property type="term" value="C:microtubule organizing center attachment site"/>
    <property type="evidence" value="ECO:0007669"/>
    <property type="project" value="TreeGrafter"/>
</dbReference>
<feature type="transmembrane region" description="Helical" evidence="7">
    <location>
        <begin position="302"/>
        <end position="322"/>
    </location>
</feature>
<dbReference type="GO" id="GO:0034506">
    <property type="term" value="C:chromosome, centromeric core domain"/>
    <property type="evidence" value="ECO:0007669"/>
    <property type="project" value="TreeGrafter"/>
</dbReference>
<evidence type="ECO:0000256" key="4">
    <source>
        <dbReference type="ARBA" id="ARBA00023136"/>
    </source>
</evidence>
<name>A0A1J7IHE4_9PEZI</name>
<feature type="domain" description="Ima1 N-terminal" evidence="8">
    <location>
        <begin position="12"/>
        <end position="138"/>
    </location>
</feature>
<dbReference type="InterPro" id="IPR018617">
    <property type="entry name" value="Ima1_N"/>
</dbReference>
<feature type="region of interest" description="Disordered" evidence="6">
    <location>
        <begin position="339"/>
        <end position="361"/>
    </location>
</feature>
<dbReference type="GO" id="GO:0071765">
    <property type="term" value="P:nuclear inner membrane organization"/>
    <property type="evidence" value="ECO:0007669"/>
    <property type="project" value="InterPro"/>
</dbReference>
<dbReference type="Pfam" id="PF09779">
    <property type="entry name" value="Ima1_N"/>
    <property type="match status" value="1"/>
</dbReference>
<evidence type="ECO:0000256" key="5">
    <source>
        <dbReference type="ARBA" id="ARBA00023242"/>
    </source>
</evidence>
<feature type="transmembrane region" description="Helical" evidence="7">
    <location>
        <begin position="272"/>
        <end position="290"/>
    </location>
</feature>
<dbReference type="GO" id="GO:0005637">
    <property type="term" value="C:nuclear inner membrane"/>
    <property type="evidence" value="ECO:0007669"/>
    <property type="project" value="UniProtKB-SubCell"/>
</dbReference>
<keyword evidence="3 7" id="KW-1133">Transmembrane helix</keyword>
<evidence type="ECO:0000256" key="3">
    <source>
        <dbReference type="ARBA" id="ARBA00022989"/>
    </source>
</evidence>
<accession>A0A1J7IHE4</accession>
<dbReference type="OrthoDB" id="5966927at2759"/>
<dbReference type="STRING" id="1408157.A0A1J7IHE4"/>
<dbReference type="InterPro" id="IPR042321">
    <property type="entry name" value="Ima1"/>
</dbReference>
<feature type="region of interest" description="Disordered" evidence="6">
    <location>
        <begin position="374"/>
        <end position="438"/>
    </location>
</feature>
<evidence type="ECO:0000313" key="10">
    <source>
        <dbReference type="Proteomes" id="UP000182658"/>
    </source>
</evidence>
<organism evidence="9 10">
    <name type="scientific">Coniochaeta ligniaria NRRL 30616</name>
    <dbReference type="NCBI Taxonomy" id="1408157"/>
    <lineage>
        <taxon>Eukaryota</taxon>
        <taxon>Fungi</taxon>
        <taxon>Dikarya</taxon>
        <taxon>Ascomycota</taxon>
        <taxon>Pezizomycotina</taxon>
        <taxon>Sordariomycetes</taxon>
        <taxon>Sordariomycetidae</taxon>
        <taxon>Coniochaetales</taxon>
        <taxon>Coniochaetaceae</taxon>
        <taxon>Coniochaeta</taxon>
    </lineage>
</organism>
<dbReference type="PANTHER" id="PTHR28538:SF1">
    <property type="entry name" value="INTEGRAL INNER NUCLEAR MEMBRANE PROTEIN IMA1"/>
    <property type="match status" value="1"/>
</dbReference>
<evidence type="ECO:0000256" key="2">
    <source>
        <dbReference type="ARBA" id="ARBA00022692"/>
    </source>
</evidence>
<feature type="compositionally biased region" description="Low complexity" evidence="6">
    <location>
        <begin position="478"/>
        <end position="488"/>
    </location>
</feature>
<protein>
    <recommendedName>
        <fullName evidence="8">Ima1 N-terminal domain-containing protein</fullName>
    </recommendedName>
</protein>
<feature type="transmembrane region" description="Helical" evidence="7">
    <location>
        <begin position="182"/>
        <end position="206"/>
    </location>
</feature>
<evidence type="ECO:0000256" key="1">
    <source>
        <dbReference type="ARBA" id="ARBA00004473"/>
    </source>
</evidence>
<keyword evidence="10" id="KW-1185">Reference proteome</keyword>
<dbReference type="GO" id="GO:0044732">
    <property type="term" value="C:mitotic spindle pole body"/>
    <property type="evidence" value="ECO:0007669"/>
    <property type="project" value="TreeGrafter"/>
</dbReference>
<feature type="compositionally biased region" description="Gly residues" evidence="6">
    <location>
        <begin position="558"/>
        <end position="567"/>
    </location>
</feature>
<dbReference type="InParanoid" id="A0A1J7IHE4"/>
<dbReference type="PANTHER" id="PTHR28538">
    <property type="entry name" value="INTEGRAL INNER NUCLEAR MEMBRANE PROTEIN IMA1"/>
    <property type="match status" value="1"/>
</dbReference>
<evidence type="ECO:0000259" key="8">
    <source>
        <dbReference type="Pfam" id="PF09779"/>
    </source>
</evidence>
<dbReference type="AlphaFoldDB" id="A0A1J7IHE4"/>
<sequence length="567" mass="63339">MAFTRLNRYLLCFYCGRKSSIRFGGQQSFECLSCDATNYLDEKGEITDPPASAIAENAPSKVTYAVARPVSPSSKPSGNIFCETCLLNQRLFTASIAQYLPEDPDAPDYAARESQYSDFRKRLEKIYPQICAECEPRVRQRIEQSAYTAKTDVLRRMIDQSKINKIITQRSWLDVFHLLGRWLWALAFTLEIISHILGMSLSGLWYCTARESAPWICSLFQSVASELPNSLPEQARFLRWSFYASLSSCWWNPLFVLTVRGFTKHVLGLPSWYIYQLMVLGIRLFSMRFLRDTDSRTMTTGTMFSAHLLGIIFALILFRLAATCIRWCPTPLFGAKSKIQLRRPDSPQKKSTPQTPDGVKNMSDLLDEILESPSLSRAGAPPGSQQPPPQRSLAPSPQTNDDGVEEMDWSPSATSKSQHRAFSSYRDPGPANSGFSQAPTEAKKGAFWYHVPPAPVSPAARLFNPPNQPRLRNINVDSTSPTSPTKTVSFRHTPVGTDGRVNVGGAGGGADRQPPVAFARPSFFPPPPENDPRNGLAEVFEESFSLRQGPEEQQRRGWMGGLFGARK</sequence>
<feature type="region of interest" description="Disordered" evidence="6">
    <location>
        <begin position="471"/>
        <end position="567"/>
    </location>
</feature>
<dbReference type="Proteomes" id="UP000182658">
    <property type="component" value="Unassembled WGS sequence"/>
</dbReference>
<proteinExistence type="predicted"/>
<evidence type="ECO:0000256" key="6">
    <source>
        <dbReference type="SAM" id="MobiDB-lite"/>
    </source>
</evidence>
<keyword evidence="2 7" id="KW-0812">Transmembrane</keyword>
<evidence type="ECO:0000313" key="9">
    <source>
        <dbReference type="EMBL" id="OIW27151.1"/>
    </source>
</evidence>
<evidence type="ECO:0000256" key="7">
    <source>
        <dbReference type="SAM" id="Phobius"/>
    </source>
</evidence>
<dbReference type="EMBL" id="KV875099">
    <property type="protein sequence ID" value="OIW27151.1"/>
    <property type="molecule type" value="Genomic_DNA"/>
</dbReference>
<feature type="compositionally biased region" description="Low complexity" evidence="6">
    <location>
        <begin position="511"/>
        <end position="522"/>
    </location>
</feature>
<comment type="subcellular location">
    <subcellularLocation>
        <location evidence="1">Nucleus inner membrane</location>
        <topology evidence="1">Multi-pass membrane protein</topology>
    </subcellularLocation>
</comment>
<keyword evidence="4 7" id="KW-0472">Membrane</keyword>
<reference evidence="9 10" key="1">
    <citation type="submission" date="2016-10" db="EMBL/GenBank/DDBJ databases">
        <title>Draft genome sequence of Coniochaeta ligniaria NRRL30616, a lignocellulolytic fungus for bioabatement of inhibitors in plant biomass hydrolysates.</title>
        <authorList>
            <consortium name="DOE Joint Genome Institute"/>
            <person name="Jimenez D.J."/>
            <person name="Hector R.E."/>
            <person name="Riley R."/>
            <person name="Sun H."/>
            <person name="Grigoriev I.V."/>
            <person name="Van Elsas J.D."/>
            <person name="Nichols N.N."/>
        </authorList>
    </citation>
    <scope>NUCLEOTIDE SEQUENCE [LARGE SCALE GENOMIC DNA]</scope>
    <source>
        <strain evidence="9 10">NRRL 30616</strain>
    </source>
</reference>
<gene>
    <name evidence="9" type="ORF">CONLIGDRAFT_415399</name>
</gene>
<keyword evidence="5" id="KW-0539">Nucleus</keyword>